<proteinExistence type="predicted"/>
<evidence type="ECO:0000313" key="1">
    <source>
        <dbReference type="EnsemblPlants" id="MELO3C029949.2.1"/>
    </source>
</evidence>
<dbReference type="AlphaFoldDB" id="A0A9I9E7R0"/>
<dbReference type="EnsemblPlants" id="MELO3C029949.2.1">
    <property type="protein sequence ID" value="MELO3C029949.2.1"/>
    <property type="gene ID" value="MELO3C029949.2"/>
</dbReference>
<name>A0A9I9E7R0_CUCME</name>
<sequence length="77" mass="8661">MLPLPKNAKAFSPSLHRKCKVHCHRFHTSQLQPLQPPAIVNYILATRRCQFHSSRLQPPVDSTPATTVVDATTSLHH</sequence>
<accession>A0A9I9E7R0</accession>
<protein>
    <submittedName>
        <fullName evidence="1">Uncharacterized protein</fullName>
    </submittedName>
</protein>
<organism evidence="1">
    <name type="scientific">Cucumis melo</name>
    <name type="common">Muskmelon</name>
    <dbReference type="NCBI Taxonomy" id="3656"/>
    <lineage>
        <taxon>Eukaryota</taxon>
        <taxon>Viridiplantae</taxon>
        <taxon>Streptophyta</taxon>
        <taxon>Embryophyta</taxon>
        <taxon>Tracheophyta</taxon>
        <taxon>Spermatophyta</taxon>
        <taxon>Magnoliopsida</taxon>
        <taxon>eudicotyledons</taxon>
        <taxon>Gunneridae</taxon>
        <taxon>Pentapetalae</taxon>
        <taxon>rosids</taxon>
        <taxon>fabids</taxon>
        <taxon>Cucurbitales</taxon>
        <taxon>Cucurbitaceae</taxon>
        <taxon>Benincaseae</taxon>
        <taxon>Cucumis</taxon>
    </lineage>
</organism>
<reference evidence="1" key="1">
    <citation type="submission" date="2023-03" db="UniProtKB">
        <authorList>
            <consortium name="EnsemblPlants"/>
        </authorList>
    </citation>
    <scope>IDENTIFICATION</scope>
</reference>
<dbReference type="Gramene" id="MELO3C029949.2.1">
    <property type="protein sequence ID" value="MELO3C029949.2.1"/>
    <property type="gene ID" value="MELO3C029949.2"/>
</dbReference>